<dbReference type="GO" id="GO:0042834">
    <property type="term" value="F:peptidoglycan binding"/>
    <property type="evidence" value="ECO:0007669"/>
    <property type="project" value="InterPro"/>
</dbReference>
<protein>
    <submittedName>
        <fullName evidence="4">Rare lipoprotein A</fullName>
    </submittedName>
</protein>
<sequence>MKRLLSLSLLLSVTALSAQSFEWDKPAAAAHPKEIQRIVPADDIKSGQEQGGLAGIYAPDADGTPTAYGEIYRANELTGSHPALPLGTLLRVTNISNGRSVVVRITDRGQECADCVVTLSNTAAHQLGMSEKAAVTIERDGFSNWNPVPQGEATSAAENVALPAASAVLAPQPVSPETAAESEAARPSVFSREVTSPGPIPAISEAPKGEAVAYQSTVTPPTPTVANSRQSRGGDDIVEQASFTVQLAAYNNEAYAVQRVQELKEKGLDNAYYRSITKEDGEVINRVFAGTYLNLTDAQAAARDIAGQYNITGIVSKL</sequence>
<dbReference type="Gene3D" id="3.30.70.1070">
    <property type="entry name" value="Sporulation related repeat"/>
    <property type="match status" value="1"/>
</dbReference>
<feature type="compositionally biased region" description="Polar residues" evidence="1">
    <location>
        <begin position="214"/>
        <end position="231"/>
    </location>
</feature>
<dbReference type="CDD" id="cd22268">
    <property type="entry name" value="DPBB_RlpA-like"/>
    <property type="match status" value="1"/>
</dbReference>
<dbReference type="InterPro" id="IPR036908">
    <property type="entry name" value="RlpA-like_sf"/>
</dbReference>
<dbReference type="InterPro" id="IPR036680">
    <property type="entry name" value="SPOR-like_sf"/>
</dbReference>
<proteinExistence type="predicted"/>
<evidence type="ECO:0000313" key="4">
    <source>
        <dbReference type="EMBL" id="PPK85725.1"/>
    </source>
</evidence>
<keyword evidence="2" id="KW-0732">Signal</keyword>
<dbReference type="PANTHER" id="PTHR34183:SF8">
    <property type="entry name" value="ENDOLYTIC PEPTIDOGLYCAN TRANSGLYCOSYLASE RLPA-RELATED"/>
    <property type="match status" value="1"/>
</dbReference>
<feature type="signal peptide" evidence="2">
    <location>
        <begin position="1"/>
        <end position="20"/>
    </location>
</feature>
<dbReference type="SUPFAM" id="SSF50685">
    <property type="entry name" value="Barwin-like endoglucanases"/>
    <property type="match status" value="1"/>
</dbReference>
<dbReference type="InterPro" id="IPR007730">
    <property type="entry name" value="SPOR-like_dom"/>
</dbReference>
<evidence type="ECO:0000259" key="3">
    <source>
        <dbReference type="PROSITE" id="PS51724"/>
    </source>
</evidence>
<dbReference type="Proteomes" id="UP000237662">
    <property type="component" value="Unassembled WGS sequence"/>
</dbReference>
<feature type="domain" description="SPOR" evidence="3">
    <location>
        <begin position="237"/>
        <end position="318"/>
    </location>
</feature>
<evidence type="ECO:0000313" key="5">
    <source>
        <dbReference type="Proteomes" id="UP000237662"/>
    </source>
</evidence>
<organism evidence="4 5">
    <name type="scientific">Neolewinella xylanilytica</name>
    <dbReference type="NCBI Taxonomy" id="1514080"/>
    <lineage>
        <taxon>Bacteria</taxon>
        <taxon>Pseudomonadati</taxon>
        <taxon>Bacteroidota</taxon>
        <taxon>Saprospiria</taxon>
        <taxon>Saprospirales</taxon>
        <taxon>Lewinellaceae</taxon>
        <taxon>Neolewinella</taxon>
    </lineage>
</organism>
<keyword evidence="4" id="KW-0449">Lipoprotein</keyword>
<evidence type="ECO:0000256" key="2">
    <source>
        <dbReference type="SAM" id="SignalP"/>
    </source>
</evidence>
<dbReference type="EMBL" id="PTJC01000006">
    <property type="protein sequence ID" value="PPK85725.1"/>
    <property type="molecule type" value="Genomic_DNA"/>
</dbReference>
<comment type="caution">
    <text evidence="4">The sequence shown here is derived from an EMBL/GenBank/DDBJ whole genome shotgun (WGS) entry which is preliminary data.</text>
</comment>
<accession>A0A2S6I3I3</accession>
<dbReference type="Pfam" id="PF03330">
    <property type="entry name" value="DPBB_1"/>
    <property type="match status" value="1"/>
</dbReference>
<dbReference type="InterPro" id="IPR009009">
    <property type="entry name" value="RlpA-like_DPBB"/>
</dbReference>
<name>A0A2S6I3I3_9BACT</name>
<dbReference type="SUPFAM" id="SSF110997">
    <property type="entry name" value="Sporulation related repeat"/>
    <property type="match status" value="1"/>
</dbReference>
<gene>
    <name evidence="4" type="ORF">CLV84_2629</name>
</gene>
<evidence type="ECO:0000256" key="1">
    <source>
        <dbReference type="SAM" id="MobiDB-lite"/>
    </source>
</evidence>
<keyword evidence="5" id="KW-1185">Reference proteome</keyword>
<dbReference type="PANTHER" id="PTHR34183">
    <property type="entry name" value="ENDOLYTIC PEPTIDOGLYCAN TRANSGLYCOSYLASE RLPA"/>
    <property type="match status" value="1"/>
</dbReference>
<dbReference type="AlphaFoldDB" id="A0A2S6I3I3"/>
<dbReference type="Pfam" id="PF05036">
    <property type="entry name" value="SPOR"/>
    <property type="match status" value="1"/>
</dbReference>
<feature type="chain" id="PRO_5015467983" evidence="2">
    <location>
        <begin position="21"/>
        <end position="318"/>
    </location>
</feature>
<dbReference type="OrthoDB" id="9779128at2"/>
<dbReference type="Gene3D" id="2.40.40.10">
    <property type="entry name" value="RlpA-like domain"/>
    <property type="match status" value="1"/>
</dbReference>
<dbReference type="RefSeq" id="WP_104420214.1">
    <property type="nucleotide sequence ID" value="NZ_PTJC01000006.1"/>
</dbReference>
<dbReference type="PROSITE" id="PS51724">
    <property type="entry name" value="SPOR"/>
    <property type="match status" value="1"/>
</dbReference>
<feature type="region of interest" description="Disordered" evidence="1">
    <location>
        <begin position="173"/>
        <end position="233"/>
    </location>
</feature>
<reference evidence="4 5" key="1">
    <citation type="submission" date="2018-02" db="EMBL/GenBank/DDBJ databases">
        <title>Genomic Encyclopedia of Archaeal and Bacterial Type Strains, Phase II (KMG-II): from individual species to whole genera.</title>
        <authorList>
            <person name="Goeker M."/>
        </authorList>
    </citation>
    <scope>NUCLEOTIDE SEQUENCE [LARGE SCALE GENOMIC DNA]</scope>
    <source>
        <strain evidence="4 5">DSM 29526</strain>
    </source>
</reference>